<keyword evidence="4" id="KW-0812">Transmembrane</keyword>
<evidence type="ECO:0000256" key="1">
    <source>
        <dbReference type="ARBA" id="ARBA00004389"/>
    </source>
</evidence>
<evidence type="ECO:0000256" key="11">
    <source>
        <dbReference type="SAM" id="MobiDB-lite"/>
    </source>
</evidence>
<keyword evidence="8" id="KW-0472">Membrane</keyword>
<evidence type="ECO:0000256" key="5">
    <source>
        <dbReference type="ARBA" id="ARBA00022786"/>
    </source>
</evidence>
<comment type="caution">
    <text evidence="12">The sequence shown here is derived from an EMBL/GenBank/DDBJ whole genome shotgun (WGS) entry which is preliminary data.</text>
</comment>
<comment type="subcellular location">
    <subcellularLocation>
        <location evidence="1">Endoplasmic reticulum membrane</location>
        <topology evidence="1">Single-pass membrane protein</topology>
    </subcellularLocation>
</comment>
<feature type="region of interest" description="Disordered" evidence="11">
    <location>
        <begin position="36"/>
        <end position="87"/>
    </location>
</feature>
<dbReference type="InterPro" id="IPR050899">
    <property type="entry name" value="DDRGK_domain-containing"/>
</dbReference>
<keyword evidence="5" id="KW-0833">Ubl conjugation pathway</keyword>
<keyword evidence="13" id="KW-1185">Reference proteome</keyword>
<comment type="similarity">
    <text evidence="2">Belongs to the DDRGK1 family.</text>
</comment>
<evidence type="ECO:0000256" key="10">
    <source>
        <dbReference type="ARBA" id="ARBA00049687"/>
    </source>
</evidence>
<dbReference type="PANTHER" id="PTHR48176">
    <property type="entry name" value="DDRGK DOMAIN-CONTAINING PROTEIN 1"/>
    <property type="match status" value="1"/>
</dbReference>
<dbReference type="InterPro" id="IPR019153">
    <property type="entry name" value="DDRGK_dom-contain"/>
</dbReference>
<dbReference type="EMBL" id="JAJSOF020000001">
    <property type="protein sequence ID" value="KAJ4451390.1"/>
    <property type="molecule type" value="Genomic_DNA"/>
</dbReference>
<feature type="region of interest" description="Disordered" evidence="11">
    <location>
        <begin position="108"/>
        <end position="163"/>
    </location>
</feature>
<feature type="compositionally biased region" description="Acidic residues" evidence="11">
    <location>
        <begin position="72"/>
        <end position="87"/>
    </location>
</feature>
<dbReference type="Gene3D" id="1.10.10.10">
    <property type="entry name" value="Winged helix-like DNA-binding domain superfamily/Winged helix DNA-binding domain"/>
    <property type="match status" value="1"/>
</dbReference>
<evidence type="ECO:0000313" key="13">
    <source>
        <dbReference type="Proteomes" id="UP001148838"/>
    </source>
</evidence>
<evidence type="ECO:0000256" key="4">
    <source>
        <dbReference type="ARBA" id="ARBA00022692"/>
    </source>
</evidence>
<keyword evidence="6" id="KW-0256">Endoplasmic reticulum</keyword>
<dbReference type="InterPro" id="IPR036390">
    <property type="entry name" value="WH_DNA-bd_sf"/>
</dbReference>
<dbReference type="Proteomes" id="UP001148838">
    <property type="component" value="Unassembled WGS sequence"/>
</dbReference>
<gene>
    <name evidence="12" type="ORF">ANN_02852</name>
</gene>
<evidence type="ECO:0000256" key="6">
    <source>
        <dbReference type="ARBA" id="ARBA00022824"/>
    </source>
</evidence>
<evidence type="ECO:0000256" key="7">
    <source>
        <dbReference type="ARBA" id="ARBA00022989"/>
    </source>
</evidence>
<dbReference type="SUPFAM" id="SSF46785">
    <property type="entry name" value="Winged helix' DNA-binding domain"/>
    <property type="match status" value="1"/>
</dbReference>
<dbReference type="SMART" id="SM01128">
    <property type="entry name" value="DDRGK"/>
    <property type="match status" value="1"/>
</dbReference>
<comment type="subunit">
    <text evidence="10">Interacts with Atg9; the interaction is transient.</text>
</comment>
<comment type="function">
    <text evidence="9">Substrate adapter for ufmylation, the covalent attachment of the ubiquitin-like modifier UFM1 to substrate proteins. Required for ufmylation of Atg9; protects the nervous system during aging, possibly by stabilizing Atg9 and supporting its function.</text>
</comment>
<evidence type="ECO:0000256" key="9">
    <source>
        <dbReference type="ARBA" id="ARBA00049608"/>
    </source>
</evidence>
<keyword evidence="7" id="KW-1133">Transmembrane helix</keyword>
<dbReference type="Pfam" id="PF09756">
    <property type="entry name" value="DDRGK"/>
    <property type="match status" value="1"/>
</dbReference>
<evidence type="ECO:0000313" key="12">
    <source>
        <dbReference type="EMBL" id="KAJ4451390.1"/>
    </source>
</evidence>
<evidence type="ECO:0000256" key="3">
    <source>
        <dbReference type="ARBA" id="ARBA00018218"/>
    </source>
</evidence>
<dbReference type="InterPro" id="IPR036388">
    <property type="entry name" value="WH-like_DNA-bd_sf"/>
</dbReference>
<evidence type="ECO:0000256" key="2">
    <source>
        <dbReference type="ARBA" id="ARBA00009829"/>
    </source>
</evidence>
<evidence type="ECO:0000256" key="8">
    <source>
        <dbReference type="ARBA" id="ARBA00023136"/>
    </source>
</evidence>
<proteinExistence type="inferred from homology"/>
<dbReference type="PANTHER" id="PTHR48176:SF1">
    <property type="entry name" value="DDRGK DOMAIN-CONTAINING PROTEIN 1"/>
    <property type="match status" value="1"/>
</dbReference>
<reference evidence="12 13" key="1">
    <citation type="journal article" date="2022" name="Allergy">
        <title>Genome assembly and annotation of Periplaneta americana reveal a comprehensive cockroach allergen profile.</title>
        <authorList>
            <person name="Wang L."/>
            <person name="Xiong Q."/>
            <person name="Saelim N."/>
            <person name="Wang L."/>
            <person name="Nong W."/>
            <person name="Wan A.T."/>
            <person name="Shi M."/>
            <person name="Liu X."/>
            <person name="Cao Q."/>
            <person name="Hui J.H.L."/>
            <person name="Sookrung N."/>
            <person name="Leung T.F."/>
            <person name="Tungtrongchitr A."/>
            <person name="Tsui S.K.W."/>
        </authorList>
    </citation>
    <scope>NUCLEOTIDE SEQUENCE [LARGE SCALE GENOMIC DNA]</scope>
    <source>
        <strain evidence="12">PWHHKU_190912</strain>
    </source>
</reference>
<protein>
    <recommendedName>
        <fullName evidence="3">DDRGK domain-containing protein 1</fullName>
    </recommendedName>
</protein>
<organism evidence="12 13">
    <name type="scientific">Periplaneta americana</name>
    <name type="common">American cockroach</name>
    <name type="synonym">Blatta americana</name>
    <dbReference type="NCBI Taxonomy" id="6978"/>
    <lineage>
        <taxon>Eukaryota</taxon>
        <taxon>Metazoa</taxon>
        <taxon>Ecdysozoa</taxon>
        <taxon>Arthropoda</taxon>
        <taxon>Hexapoda</taxon>
        <taxon>Insecta</taxon>
        <taxon>Pterygota</taxon>
        <taxon>Neoptera</taxon>
        <taxon>Polyneoptera</taxon>
        <taxon>Dictyoptera</taxon>
        <taxon>Blattodea</taxon>
        <taxon>Blattoidea</taxon>
        <taxon>Blattidae</taxon>
        <taxon>Blattinae</taxon>
        <taxon>Periplaneta</taxon>
    </lineage>
</organism>
<name>A0ABQ8TXG4_PERAM</name>
<sequence>MDIVFLLSLASGLIVVIFIVALLKQRNAQVIEAPPARGVPQPRAHDGQVPRRAVGARNARARLRAAARQQIDADEEDEAVQDVGEDIELPDGKIGAKKRAKLEAKAERKAQREAEERSREDKRKRQEQAEEERLKSAEREKQEEERRLEEERKLREEKERQEHEEYLKMKAAFSVEEEGYEEGGGEDEQNNLLQEFINYIKNMKVVVLEDLAAHFKLKTQNVIDRIHELQAEGILAGVVDDRGKFIYISNEELEAVAKFVKQRGRVSIVELAESSNQLINLNPSINKSVTVQN</sequence>
<accession>A0ABQ8TXG4</accession>